<name>A0ABV4P2R2_9GAMM</name>
<evidence type="ECO:0008006" key="3">
    <source>
        <dbReference type="Google" id="ProtNLM"/>
    </source>
</evidence>
<keyword evidence="2" id="KW-1185">Reference proteome</keyword>
<evidence type="ECO:0000313" key="2">
    <source>
        <dbReference type="Proteomes" id="UP001569428"/>
    </source>
</evidence>
<evidence type="ECO:0000313" key="1">
    <source>
        <dbReference type="EMBL" id="MFA0812651.1"/>
    </source>
</evidence>
<proteinExistence type="predicted"/>
<dbReference type="Proteomes" id="UP001569428">
    <property type="component" value="Unassembled WGS sequence"/>
</dbReference>
<dbReference type="RefSeq" id="WP_371840344.1">
    <property type="nucleotide sequence ID" value="NZ_JBGMEK010000050.1"/>
</dbReference>
<gene>
    <name evidence="1" type="ORF">ACCI49_17185</name>
</gene>
<accession>A0ABV4P2R2</accession>
<protein>
    <recommendedName>
        <fullName evidence="3">Spore coat protein U (SCPU) domain-containing protein</fullName>
    </recommendedName>
</protein>
<organism evidence="1 2">
    <name type="scientific">Microbulbifer epialgicus</name>
    <dbReference type="NCBI Taxonomy" id="393907"/>
    <lineage>
        <taxon>Bacteria</taxon>
        <taxon>Pseudomonadati</taxon>
        <taxon>Pseudomonadota</taxon>
        <taxon>Gammaproteobacteria</taxon>
        <taxon>Cellvibrionales</taxon>
        <taxon>Microbulbiferaceae</taxon>
        <taxon>Microbulbifer</taxon>
    </lineage>
</organism>
<dbReference type="EMBL" id="JBGMEK010000050">
    <property type="protein sequence ID" value="MFA0812651.1"/>
    <property type="molecule type" value="Genomic_DNA"/>
</dbReference>
<comment type="caution">
    <text evidence="1">The sequence shown here is derived from an EMBL/GenBank/DDBJ whole genome shotgun (WGS) entry which is preliminary data.</text>
</comment>
<reference evidence="1 2" key="1">
    <citation type="submission" date="2024-08" db="EMBL/GenBank/DDBJ databases">
        <authorList>
            <person name="Ishaq N."/>
        </authorList>
    </citation>
    <scope>NUCLEOTIDE SEQUENCE [LARGE SCALE GENOMIC DNA]</scope>
    <source>
        <strain evidence="1 2">DSM 18651</strain>
    </source>
</reference>
<sequence length="291" mass="30963">MNSQTSCSGNGRLRTCNLGGSHTLNYETDPKDIPFTLRSRRRGNAWPYYLEISSLNGNTFSLISDNGEQIDISITFTSNEGVTEALNPGVLAGSFGGTTNDADAFLSVEVDSSLTPSSSRYSGSFQMELSQYRLFFLIDTETIEFDIVLEVEPNITIRNLGDIDLSNSGITLGQVIEGSEDFCVGGIGFSNYTVNLSSSNGSTGGGGSSGYELGGSSENIPYTVTFSDDLTGTSGIAPGGLGDVPGSFSRRTDESCISDNARIYISVSPSDWENANEPFYTDVLTVTVSSQ</sequence>